<evidence type="ECO:0000313" key="5">
    <source>
        <dbReference type="Proteomes" id="UP000285794"/>
    </source>
</evidence>
<keyword evidence="5" id="KW-1185">Reference proteome</keyword>
<dbReference type="Proteomes" id="UP000285794">
    <property type="component" value="Unassembled WGS sequence"/>
</dbReference>
<dbReference type="SMART" id="SM00028">
    <property type="entry name" value="TPR"/>
    <property type="match status" value="2"/>
</dbReference>
<evidence type="ECO:0000256" key="3">
    <source>
        <dbReference type="PROSITE-ProRule" id="PRU00339"/>
    </source>
</evidence>
<dbReference type="InterPro" id="IPR050498">
    <property type="entry name" value="Ycf3"/>
</dbReference>
<reference evidence="4 5" key="1">
    <citation type="submission" date="2018-07" db="EMBL/GenBank/DDBJ databases">
        <title>Draft genome sequence of Ancylomarina sp. M1P.</title>
        <authorList>
            <person name="Yadav S."/>
            <person name="Villanueva L."/>
            <person name="Damste J.S.S."/>
        </authorList>
    </citation>
    <scope>NUCLEOTIDE SEQUENCE [LARGE SCALE GENOMIC DNA]</scope>
    <source>
        <strain evidence="4 5">M1P</strain>
    </source>
</reference>
<dbReference type="EMBL" id="QQWG01000010">
    <property type="protein sequence ID" value="RRG20972.1"/>
    <property type="molecule type" value="Genomic_DNA"/>
</dbReference>
<dbReference type="PANTHER" id="PTHR44858:SF1">
    <property type="entry name" value="UDP-N-ACETYLGLUCOSAMINE--PEPTIDE N-ACETYLGLUCOSAMINYLTRANSFERASE SPINDLY-RELATED"/>
    <property type="match status" value="1"/>
</dbReference>
<accession>A0A425Y022</accession>
<dbReference type="InterPro" id="IPR019734">
    <property type="entry name" value="TPR_rpt"/>
</dbReference>
<protein>
    <submittedName>
        <fullName evidence="4">Tetratricopeptide repeat protein</fullName>
    </submittedName>
</protein>
<dbReference type="RefSeq" id="WP_125030971.1">
    <property type="nucleotide sequence ID" value="NZ_JAPXVP010000009.1"/>
</dbReference>
<dbReference type="InterPro" id="IPR011990">
    <property type="entry name" value="TPR-like_helical_dom_sf"/>
</dbReference>
<sequence length="192" mass="23199">MNKLITLIILLTISLASIKAQNVERYKDYHDKGRMLILEGKYQEAVAQLDTAIQIMPYYARIFQDRGYAYMQLKKYKLALRDFDHVLKKQPYLDEVKLQRGMALYHLNYLDDAERDLLSIRKARPDKNFEAEYYLESINKEKELLRYKEQERINILRYQAESRRLERARHRENVIWNTVVPLAFWTSVFLTW</sequence>
<dbReference type="Gene3D" id="1.25.40.10">
    <property type="entry name" value="Tetratricopeptide repeat domain"/>
    <property type="match status" value="1"/>
</dbReference>
<feature type="repeat" description="TPR" evidence="3">
    <location>
        <begin position="60"/>
        <end position="93"/>
    </location>
</feature>
<comment type="caution">
    <text evidence="4">The sequence shown here is derived from an EMBL/GenBank/DDBJ whole genome shotgun (WGS) entry which is preliminary data.</text>
</comment>
<dbReference type="Pfam" id="PF13414">
    <property type="entry name" value="TPR_11"/>
    <property type="match status" value="1"/>
</dbReference>
<dbReference type="AlphaFoldDB" id="A0A425Y022"/>
<feature type="repeat" description="TPR" evidence="3">
    <location>
        <begin position="26"/>
        <end position="59"/>
    </location>
</feature>
<keyword evidence="1" id="KW-0677">Repeat</keyword>
<evidence type="ECO:0000256" key="2">
    <source>
        <dbReference type="ARBA" id="ARBA00022803"/>
    </source>
</evidence>
<dbReference type="SUPFAM" id="SSF48452">
    <property type="entry name" value="TPR-like"/>
    <property type="match status" value="1"/>
</dbReference>
<dbReference type="PROSITE" id="PS50005">
    <property type="entry name" value="TPR"/>
    <property type="match status" value="2"/>
</dbReference>
<keyword evidence="2 3" id="KW-0802">TPR repeat</keyword>
<dbReference type="OrthoDB" id="965869at2"/>
<gene>
    <name evidence="4" type="ORF">DWB61_11160</name>
</gene>
<dbReference type="PANTHER" id="PTHR44858">
    <property type="entry name" value="TETRATRICOPEPTIDE REPEAT PROTEIN 6"/>
    <property type="match status" value="1"/>
</dbReference>
<evidence type="ECO:0000313" key="4">
    <source>
        <dbReference type="EMBL" id="RRG20972.1"/>
    </source>
</evidence>
<name>A0A425Y022_9BACT</name>
<organism evidence="4 5">
    <name type="scientific">Ancylomarina euxinus</name>
    <dbReference type="NCBI Taxonomy" id="2283627"/>
    <lineage>
        <taxon>Bacteria</taxon>
        <taxon>Pseudomonadati</taxon>
        <taxon>Bacteroidota</taxon>
        <taxon>Bacteroidia</taxon>
        <taxon>Marinilabiliales</taxon>
        <taxon>Marinifilaceae</taxon>
        <taxon>Ancylomarina</taxon>
    </lineage>
</organism>
<evidence type="ECO:0000256" key="1">
    <source>
        <dbReference type="ARBA" id="ARBA00022737"/>
    </source>
</evidence>
<proteinExistence type="predicted"/>